<dbReference type="PANTHER" id="PTHR43140">
    <property type="entry name" value="TYPE-1 RESTRICTION ENZYME ECOKI SPECIFICITY PROTEIN"/>
    <property type="match status" value="1"/>
</dbReference>
<evidence type="ECO:0000256" key="2">
    <source>
        <dbReference type="ARBA" id="ARBA00022747"/>
    </source>
</evidence>
<evidence type="ECO:0000256" key="3">
    <source>
        <dbReference type="ARBA" id="ARBA00023125"/>
    </source>
</evidence>
<keyword evidence="2" id="KW-0680">Restriction system</keyword>
<evidence type="ECO:0000259" key="5">
    <source>
        <dbReference type="Pfam" id="PF01420"/>
    </source>
</evidence>
<evidence type="ECO:0000256" key="1">
    <source>
        <dbReference type="ARBA" id="ARBA00010923"/>
    </source>
</evidence>
<comment type="subunit">
    <text evidence="4">The methyltransferase is composed of M and S polypeptides.</text>
</comment>
<dbReference type="Pfam" id="PF01420">
    <property type="entry name" value="Methylase_S"/>
    <property type="match status" value="2"/>
</dbReference>
<comment type="caution">
    <text evidence="6">The sequence shown here is derived from an EMBL/GenBank/DDBJ whole genome shotgun (WGS) entry which is preliminary data.</text>
</comment>
<dbReference type="InterPro" id="IPR000055">
    <property type="entry name" value="Restrct_endonuc_typeI_TRD"/>
</dbReference>
<evidence type="ECO:0000256" key="4">
    <source>
        <dbReference type="ARBA" id="ARBA00038652"/>
    </source>
</evidence>
<dbReference type="InterPro" id="IPR051212">
    <property type="entry name" value="Type-I_RE_S_subunit"/>
</dbReference>
<comment type="similarity">
    <text evidence="1">Belongs to the type-I restriction system S methylase family.</text>
</comment>
<organism evidence="6 7">
    <name type="scientific">Cryobacterium psychrophilum</name>
    <dbReference type="NCBI Taxonomy" id="41988"/>
    <lineage>
        <taxon>Bacteria</taxon>
        <taxon>Bacillati</taxon>
        <taxon>Actinomycetota</taxon>
        <taxon>Actinomycetes</taxon>
        <taxon>Micrococcales</taxon>
        <taxon>Microbacteriaceae</taxon>
        <taxon>Cryobacterium</taxon>
    </lineage>
</organism>
<dbReference type="Gene3D" id="3.90.220.20">
    <property type="entry name" value="DNA methylase specificity domains"/>
    <property type="match status" value="2"/>
</dbReference>
<dbReference type="SUPFAM" id="SSF116734">
    <property type="entry name" value="DNA methylase specificity domain"/>
    <property type="match status" value="2"/>
</dbReference>
<name>A0A4Y8KMQ8_9MICO</name>
<dbReference type="GO" id="GO:0004519">
    <property type="term" value="F:endonuclease activity"/>
    <property type="evidence" value="ECO:0007669"/>
    <property type="project" value="UniProtKB-KW"/>
</dbReference>
<dbReference type="InterPro" id="IPR044946">
    <property type="entry name" value="Restrct_endonuc_typeI_TRD_sf"/>
</dbReference>
<dbReference type="Proteomes" id="UP000298218">
    <property type="component" value="Unassembled WGS sequence"/>
</dbReference>
<reference evidence="6 7" key="1">
    <citation type="submission" date="2019-03" db="EMBL/GenBank/DDBJ databases">
        <title>Genomics of glacier-inhabiting Cryobacterium strains.</title>
        <authorList>
            <person name="Liu Q."/>
            <person name="Xin Y.-H."/>
        </authorList>
    </citation>
    <scope>NUCLEOTIDE SEQUENCE [LARGE SCALE GENOMIC DNA]</scope>
    <source>
        <strain evidence="6 7">CGMCC 1.4292</strain>
    </source>
</reference>
<feature type="domain" description="Type I restriction modification DNA specificity" evidence="5">
    <location>
        <begin position="65"/>
        <end position="179"/>
    </location>
</feature>
<dbReference type="PANTHER" id="PTHR43140:SF1">
    <property type="entry name" value="TYPE I RESTRICTION ENZYME ECOKI SPECIFICITY SUBUNIT"/>
    <property type="match status" value="1"/>
</dbReference>
<sequence length="429" mass="47104">MSVEVASPWRSIPLGRVCSLNDDVLSESTDANLEIDYIEISDVDLAEGVKNSTTLRFGDAPSRARRIIRTGDVLVSTVRTYLRAIGAVTAQHSGAVASTGFAVLRPRKIRPNYLAYVVHSEAFVGEVISRSVGVSYPAINAVDMLKIHVDVPSESEQRQIAEYLDRETGQIDALITKQEKLVETLIERRQAAVTHAVTRGLDPNVELRDSGIDLLERIPKHWRVAQLKRHLFKIEQGVSPEASAELADGNSWGVLKAGCVNRGIFSDVEHKKLPDDFAFKPALAVHVGDLLVNRASGSPSLVGSAAIVRDLRYKVILSDKIFRLLVRPATSSAFLELVFQSALYRTQVLQSISGAEGLANNLPSSALKRFWIPTPPLAEQNEIVAHLDVETKRIDVLVNKSRQVVHVLKERRQALISAAVTGKIDVRGL</sequence>
<accession>A0A4Y8KMQ8</accession>
<keyword evidence="7" id="KW-1185">Reference proteome</keyword>
<dbReference type="RefSeq" id="WP_134173180.1">
    <property type="nucleotide sequence ID" value="NZ_SODI01000001.1"/>
</dbReference>
<protein>
    <submittedName>
        <fullName evidence="6">Restriction endonuclease subunit S</fullName>
    </submittedName>
</protein>
<dbReference type="AlphaFoldDB" id="A0A4Y8KMQ8"/>
<dbReference type="OrthoDB" id="3197085at2"/>
<dbReference type="EMBL" id="SOHQ01000026">
    <property type="protein sequence ID" value="TFD79053.1"/>
    <property type="molecule type" value="Genomic_DNA"/>
</dbReference>
<evidence type="ECO:0000313" key="7">
    <source>
        <dbReference type="Proteomes" id="UP000298218"/>
    </source>
</evidence>
<dbReference type="CDD" id="cd16961">
    <property type="entry name" value="RMtype1_S_TRD-CR_like"/>
    <property type="match status" value="1"/>
</dbReference>
<feature type="domain" description="Type I restriction modification DNA specificity" evidence="5">
    <location>
        <begin position="220"/>
        <end position="395"/>
    </location>
</feature>
<keyword evidence="6" id="KW-0255">Endonuclease</keyword>
<keyword evidence="3" id="KW-0238">DNA-binding</keyword>
<dbReference type="GO" id="GO:0003677">
    <property type="term" value="F:DNA binding"/>
    <property type="evidence" value="ECO:0007669"/>
    <property type="project" value="UniProtKB-KW"/>
</dbReference>
<proteinExistence type="inferred from homology"/>
<keyword evidence="6" id="KW-0378">Hydrolase</keyword>
<keyword evidence="6" id="KW-0540">Nuclease</keyword>
<dbReference type="GO" id="GO:0009307">
    <property type="term" value="P:DNA restriction-modification system"/>
    <property type="evidence" value="ECO:0007669"/>
    <property type="project" value="UniProtKB-KW"/>
</dbReference>
<evidence type="ECO:0000313" key="6">
    <source>
        <dbReference type="EMBL" id="TFD79053.1"/>
    </source>
</evidence>
<gene>
    <name evidence="6" type="ORF">E3T53_08095</name>
</gene>